<dbReference type="AlphaFoldDB" id="A0A8E1WKS8"/>
<reference evidence="2 3" key="1">
    <citation type="submission" date="2020-08" db="EMBL/GenBank/DDBJ databases">
        <title>Genomic Encyclopedia of Type Strains, Phase IV (KMG-IV): sequencing the most valuable type-strain genomes for metagenomic binning, comparative biology and taxonomic classification.</title>
        <authorList>
            <person name="Goeker M."/>
        </authorList>
    </citation>
    <scope>NUCLEOTIDE SEQUENCE [LARGE SCALE GENOMIC DNA]</scope>
    <source>
        <strain evidence="2 3">DSM 17454</strain>
    </source>
</reference>
<comment type="caution">
    <text evidence="2">The sequence shown here is derived from an EMBL/GenBank/DDBJ whole genome shotgun (WGS) entry which is preliminary data.</text>
</comment>
<name>A0A8E1WKS8_9HYPH</name>
<proteinExistence type="predicted"/>
<accession>A0A8E1WKS8</accession>
<organism evidence="2 3">
    <name type="scientific">Aminobacter carboxidus</name>
    <dbReference type="NCBI Taxonomy" id="376165"/>
    <lineage>
        <taxon>Bacteria</taxon>
        <taxon>Pseudomonadati</taxon>
        <taxon>Pseudomonadota</taxon>
        <taxon>Alphaproteobacteria</taxon>
        <taxon>Hyphomicrobiales</taxon>
        <taxon>Phyllobacteriaceae</taxon>
        <taxon>Aminobacter</taxon>
    </lineage>
</organism>
<keyword evidence="1" id="KW-0732">Signal</keyword>
<protein>
    <submittedName>
        <fullName evidence="2">Uncharacterized protein</fullName>
    </submittedName>
</protein>
<dbReference type="RefSeq" id="WP_184772853.1">
    <property type="nucleotide sequence ID" value="NZ_JACHGI010000016.1"/>
</dbReference>
<evidence type="ECO:0000313" key="2">
    <source>
        <dbReference type="EMBL" id="MBB6469459.1"/>
    </source>
</evidence>
<dbReference type="Proteomes" id="UP000532373">
    <property type="component" value="Unassembled WGS sequence"/>
</dbReference>
<evidence type="ECO:0000256" key="1">
    <source>
        <dbReference type="SAM" id="SignalP"/>
    </source>
</evidence>
<dbReference type="EMBL" id="JACHGI010000016">
    <property type="protein sequence ID" value="MBB6469459.1"/>
    <property type="molecule type" value="Genomic_DNA"/>
</dbReference>
<feature type="chain" id="PRO_5034816290" evidence="1">
    <location>
        <begin position="22"/>
        <end position="406"/>
    </location>
</feature>
<feature type="signal peptide" evidence="1">
    <location>
        <begin position="1"/>
        <end position="21"/>
    </location>
</feature>
<sequence length="406" mass="42074">MVRRLLAAAMLLLAPLTVAVAEDTSCMASPTRQCLLAVAAEANVQAGKLVSGGNTSADANERFRVIAETWGHIFKTAAETGEPDFVLPFAPAAVKQFGTTGIPELIAALKLAGRDADLAALLKQLAMDDSIADTVFGPALVAARRTDDFKAFAAARKYEPYNVVAMQAAGTFLAGKPTEGLALIDALHGDFRKAAGINALAILQDTGHGDIAAPLVQYQDLGTVNGAEACALVAQATKDKALAEKCLAAASPLPQAAARDGAYLYAVAPQLVGALAAVGDWQEALTILRQLEPADRMNATTKLAKFSHAPEILPQARKALGSPGPEAGKRGGFLVRMLVLAGQADEAARFIATAPDDATRDDWSRLQAEALAEMGDTATALPLAAHIADPASRAYALCATAMALPD</sequence>
<evidence type="ECO:0000313" key="3">
    <source>
        <dbReference type="Proteomes" id="UP000532373"/>
    </source>
</evidence>
<gene>
    <name evidence="2" type="ORF">HNQ96_005349</name>
</gene>